<dbReference type="RefSeq" id="WP_317795831.1">
    <property type="nucleotide sequence ID" value="NZ_AP028461.1"/>
</dbReference>
<keyword evidence="3" id="KW-0408">Iron</keyword>
<dbReference type="InterPro" id="IPR026335">
    <property type="entry name" value="rSAM_SPASM_FxsB"/>
</dbReference>
<dbReference type="EMBL" id="JBHTMK010000054">
    <property type="protein sequence ID" value="MFD1372062.1"/>
    <property type="molecule type" value="Genomic_DNA"/>
</dbReference>
<keyword evidence="2" id="KW-0479">Metal-binding</keyword>
<keyword evidence="4" id="KW-0411">Iron-sulfur</keyword>
<gene>
    <name evidence="6" type="ORF">ACFQ5G_42635</name>
</gene>
<evidence type="ECO:0000256" key="4">
    <source>
        <dbReference type="ARBA" id="ARBA00023014"/>
    </source>
</evidence>
<evidence type="ECO:0000256" key="3">
    <source>
        <dbReference type="ARBA" id="ARBA00023004"/>
    </source>
</evidence>
<evidence type="ECO:0000256" key="2">
    <source>
        <dbReference type="ARBA" id="ARBA00022723"/>
    </source>
</evidence>
<dbReference type="Pfam" id="PF04055">
    <property type="entry name" value="Radical_SAM"/>
    <property type="match status" value="1"/>
</dbReference>
<dbReference type="Proteomes" id="UP001597183">
    <property type="component" value="Unassembled WGS sequence"/>
</dbReference>
<keyword evidence="7" id="KW-1185">Reference proteome</keyword>
<dbReference type="InterPro" id="IPR058240">
    <property type="entry name" value="rSAM_sf"/>
</dbReference>
<evidence type="ECO:0000259" key="5">
    <source>
        <dbReference type="PROSITE" id="PS51918"/>
    </source>
</evidence>
<dbReference type="PANTHER" id="PTHR43273:SF8">
    <property type="entry name" value="RADICAL SAM DOMAIN PROTEIN"/>
    <property type="match status" value="1"/>
</dbReference>
<evidence type="ECO:0000313" key="6">
    <source>
        <dbReference type="EMBL" id="MFD1372062.1"/>
    </source>
</evidence>
<name>A0ABW4APD8_9ACTN</name>
<dbReference type="PROSITE" id="PS51918">
    <property type="entry name" value="RADICAL_SAM"/>
    <property type="match status" value="1"/>
</dbReference>
<dbReference type="SFLD" id="SFLDG01067">
    <property type="entry name" value="SPASM/twitch_domain_containing"/>
    <property type="match status" value="1"/>
</dbReference>
<dbReference type="Gene3D" id="3.20.20.70">
    <property type="entry name" value="Aldolase class I"/>
    <property type="match status" value="1"/>
</dbReference>
<evidence type="ECO:0000256" key="1">
    <source>
        <dbReference type="ARBA" id="ARBA00022691"/>
    </source>
</evidence>
<feature type="domain" description="Radical SAM core" evidence="5">
    <location>
        <begin position="70"/>
        <end position="308"/>
    </location>
</feature>
<organism evidence="6 7">
    <name type="scientific">Actinoplanes sichuanensis</name>
    <dbReference type="NCBI Taxonomy" id="512349"/>
    <lineage>
        <taxon>Bacteria</taxon>
        <taxon>Bacillati</taxon>
        <taxon>Actinomycetota</taxon>
        <taxon>Actinomycetes</taxon>
        <taxon>Micromonosporales</taxon>
        <taxon>Micromonosporaceae</taxon>
        <taxon>Actinoplanes</taxon>
    </lineage>
</organism>
<sequence length="445" mass="49422">MIGRASLFLTADLPLSLLRWPRHYDGEKCGRHIPMRSTRVSATSVGIHHPAIWPYRQLDVAALRGEGWEPTPFREFVLKVHQLCNLACDYCYVYEMADQSWRDRPKLMSTAVWQAAARRIAEHVRDHRLTQIGVILHGGEPLLAGPDRLLRLIADVRAAIPESCTVDIGMQTNGVLLTENVATRLADAGVRIGVSLDGTAESHDRRRRFRNGAGSHAALERALDLLRSPRLRPAFAGILCTVDVDADPVDTYESLLRHRPPHIDLLLPHANWASPPYRPAGRAEAYGRWLIEVFDRWYSTTSQETGIRLFEEIMDLVLGGYSRSEQVGLSPIAVAVVESDGSIEQVDSLKSAYPGACVTGSSVLTDPFDSALEHPGVVARQIGIRALSAECIECPVHRLCGAGHYAHRYRPGDGFRHPTVYCDDMLVLIGHIRRRLTADHPEIGT</sequence>
<accession>A0ABW4APD8</accession>
<dbReference type="SUPFAM" id="SSF102114">
    <property type="entry name" value="Radical SAM enzymes"/>
    <property type="match status" value="1"/>
</dbReference>
<dbReference type="SFLD" id="SFLDG01386">
    <property type="entry name" value="main_SPASM_domain-containing"/>
    <property type="match status" value="1"/>
</dbReference>
<dbReference type="SFLD" id="SFLDS00029">
    <property type="entry name" value="Radical_SAM"/>
    <property type="match status" value="1"/>
</dbReference>
<proteinExistence type="predicted"/>
<dbReference type="InterPro" id="IPR013785">
    <property type="entry name" value="Aldolase_TIM"/>
</dbReference>
<dbReference type="CDD" id="cd01335">
    <property type="entry name" value="Radical_SAM"/>
    <property type="match status" value="1"/>
</dbReference>
<dbReference type="NCBIfam" id="TIGR04269">
    <property type="entry name" value="SAM_SPASM_FxsB"/>
    <property type="match status" value="1"/>
</dbReference>
<keyword evidence="1" id="KW-0949">S-adenosyl-L-methionine</keyword>
<dbReference type="SFLD" id="SFLDG01072">
    <property type="entry name" value="dehydrogenase_like"/>
    <property type="match status" value="1"/>
</dbReference>
<protein>
    <submittedName>
        <fullName evidence="6">FxsB family cyclophane-forming radical SAM/SPASM peptide maturase</fullName>
    </submittedName>
</protein>
<reference evidence="7" key="1">
    <citation type="journal article" date="2019" name="Int. J. Syst. Evol. Microbiol.">
        <title>The Global Catalogue of Microorganisms (GCM) 10K type strain sequencing project: providing services to taxonomists for standard genome sequencing and annotation.</title>
        <authorList>
            <consortium name="The Broad Institute Genomics Platform"/>
            <consortium name="The Broad Institute Genome Sequencing Center for Infectious Disease"/>
            <person name="Wu L."/>
            <person name="Ma J."/>
        </authorList>
    </citation>
    <scope>NUCLEOTIDE SEQUENCE [LARGE SCALE GENOMIC DNA]</scope>
    <source>
        <strain evidence="7">CCM 7526</strain>
    </source>
</reference>
<dbReference type="InterPro" id="IPR007197">
    <property type="entry name" value="rSAM"/>
</dbReference>
<evidence type="ECO:0000313" key="7">
    <source>
        <dbReference type="Proteomes" id="UP001597183"/>
    </source>
</evidence>
<dbReference type="PANTHER" id="PTHR43273">
    <property type="entry name" value="ANAEROBIC SULFATASE-MATURATING ENZYME HOMOLOG ASLB-RELATED"/>
    <property type="match status" value="1"/>
</dbReference>
<dbReference type="InterPro" id="IPR023867">
    <property type="entry name" value="Sulphatase_maturase_rSAM"/>
</dbReference>
<comment type="caution">
    <text evidence="6">The sequence shown here is derived from an EMBL/GenBank/DDBJ whole genome shotgun (WGS) entry which is preliminary data.</text>
</comment>